<dbReference type="CDD" id="cd00591">
    <property type="entry name" value="HU_IHF"/>
    <property type="match status" value="1"/>
</dbReference>
<dbReference type="GO" id="GO:0005829">
    <property type="term" value="C:cytosol"/>
    <property type="evidence" value="ECO:0007669"/>
    <property type="project" value="TreeGrafter"/>
</dbReference>
<reference evidence="10 11" key="1">
    <citation type="journal article" date="2016" name="Nat. Commun.">
        <title>Thousands of microbial genomes shed light on interconnected biogeochemical processes in an aquifer system.</title>
        <authorList>
            <person name="Anantharaman K."/>
            <person name="Brown C.T."/>
            <person name="Hug L.A."/>
            <person name="Sharon I."/>
            <person name="Castelle C.J."/>
            <person name="Probst A.J."/>
            <person name="Thomas B.C."/>
            <person name="Singh A."/>
            <person name="Wilkins M.J."/>
            <person name="Karaoz U."/>
            <person name="Brodie E.L."/>
            <person name="Williams K.H."/>
            <person name="Hubbard S.S."/>
            <person name="Banfield J.F."/>
        </authorList>
    </citation>
    <scope>NUCLEOTIDE SEQUENCE [LARGE SCALE GENOMIC DNA]</scope>
</reference>
<dbReference type="GO" id="GO:0003677">
    <property type="term" value="F:DNA binding"/>
    <property type="evidence" value="ECO:0007669"/>
    <property type="project" value="UniProtKB-KW"/>
</dbReference>
<evidence type="ECO:0000256" key="9">
    <source>
        <dbReference type="RuleBase" id="RU003939"/>
    </source>
</evidence>
<evidence type="ECO:0000313" key="11">
    <source>
        <dbReference type="Proteomes" id="UP000176846"/>
    </source>
</evidence>
<comment type="caution">
    <text evidence="10">The sequence shown here is derived from an EMBL/GenBank/DDBJ whole genome shotgun (WGS) entry which is preliminary data.</text>
</comment>
<evidence type="ECO:0000256" key="7">
    <source>
        <dbReference type="ARBA" id="ARBA00033227"/>
    </source>
</evidence>
<evidence type="ECO:0000256" key="5">
    <source>
        <dbReference type="ARBA" id="ARBA00022921"/>
    </source>
</evidence>
<comment type="similarity">
    <text evidence="9">Belongs to the bacterial histone-like protein family.</text>
</comment>
<gene>
    <name evidence="10" type="ORF">A2936_01065</name>
</gene>
<name>A0A1F7UV52_9BACT</name>
<dbReference type="PRINTS" id="PR01727">
    <property type="entry name" value="DNABINDINGHU"/>
</dbReference>
<dbReference type="InterPro" id="IPR010992">
    <property type="entry name" value="IHF-like_DNA-bd_dom_sf"/>
</dbReference>
<dbReference type="PANTHER" id="PTHR33175">
    <property type="entry name" value="DNA-BINDING PROTEIN HU"/>
    <property type="match status" value="1"/>
</dbReference>
<evidence type="ECO:0000256" key="2">
    <source>
        <dbReference type="ARBA" id="ARBA00011738"/>
    </source>
</evidence>
<comment type="function">
    <text evidence="8">DNA-binding protein that plays a critical role in nucleoid compaction, genome replication and DNA replication and transcription. Binds to both ssDNA and dsDNA with a binding site covering about 15 nucleotides. Displays DNA-supercoiling activity only when associated with the viral DNA topoisomerase 2.</text>
</comment>
<comment type="subunit">
    <text evidence="2">Homodimer.</text>
</comment>
<keyword evidence="5" id="KW-0426">Late protein</keyword>
<dbReference type="Proteomes" id="UP000176846">
    <property type="component" value="Unassembled WGS sequence"/>
</dbReference>
<organism evidence="10 11">
    <name type="scientific">Candidatus Uhrbacteria bacterium RIFCSPLOWO2_01_FULL_47_25</name>
    <dbReference type="NCBI Taxonomy" id="1802402"/>
    <lineage>
        <taxon>Bacteria</taxon>
        <taxon>Candidatus Uhriibacteriota</taxon>
    </lineage>
</organism>
<proteinExistence type="inferred from homology"/>
<dbReference type="EMBL" id="MGEK01000023">
    <property type="protein sequence ID" value="OGL82136.1"/>
    <property type="molecule type" value="Genomic_DNA"/>
</dbReference>
<evidence type="ECO:0000256" key="8">
    <source>
        <dbReference type="ARBA" id="ARBA00046140"/>
    </source>
</evidence>
<dbReference type="PANTHER" id="PTHR33175:SF13">
    <property type="entry name" value="HISTONE-LIKE PROTEIN"/>
    <property type="match status" value="1"/>
</dbReference>
<protein>
    <recommendedName>
        <fullName evidence="3">Viral histone-like protein</fullName>
    </recommendedName>
    <alternativeName>
        <fullName evidence="7">DNA-binding protein pA104R</fullName>
    </alternativeName>
    <alternativeName>
        <fullName evidence="6">pA104R</fullName>
    </alternativeName>
</protein>
<dbReference type="Gene3D" id="4.10.520.10">
    <property type="entry name" value="IHF-like DNA-binding proteins"/>
    <property type="match status" value="1"/>
</dbReference>
<dbReference type="Pfam" id="PF00216">
    <property type="entry name" value="Bac_DNA_binding"/>
    <property type="match status" value="1"/>
</dbReference>
<comment type="subcellular location">
    <subcellularLocation>
        <location evidence="1">Virion</location>
    </subcellularLocation>
</comment>
<dbReference type="GO" id="GO:0006260">
    <property type="term" value="P:DNA replication"/>
    <property type="evidence" value="ECO:0007669"/>
    <property type="project" value="UniProtKB-KW"/>
</dbReference>
<dbReference type="SUPFAM" id="SSF47729">
    <property type="entry name" value="IHF-like DNA-binding proteins"/>
    <property type="match status" value="1"/>
</dbReference>
<sequence>MAKMTKAQIIEALASKVGVAKKEVATLMEEMTTLAYQEVKRNGEFVVPGIGKLVKVNRKARMGRNPATGAEIQIPAKTVVKFRVAKAAKEAVL</sequence>
<evidence type="ECO:0000256" key="1">
    <source>
        <dbReference type="ARBA" id="ARBA00004328"/>
    </source>
</evidence>
<accession>A0A1F7UV52</accession>
<dbReference type="InterPro" id="IPR000119">
    <property type="entry name" value="Hist_DNA-bd"/>
</dbReference>
<evidence type="ECO:0000256" key="4">
    <source>
        <dbReference type="ARBA" id="ARBA00022705"/>
    </source>
</evidence>
<evidence type="ECO:0000256" key="6">
    <source>
        <dbReference type="ARBA" id="ARBA00033120"/>
    </source>
</evidence>
<keyword evidence="10" id="KW-0238">DNA-binding</keyword>
<evidence type="ECO:0000256" key="3">
    <source>
        <dbReference type="ARBA" id="ARBA00016145"/>
    </source>
</evidence>
<dbReference type="AlphaFoldDB" id="A0A1F7UV52"/>
<dbReference type="GO" id="GO:0030527">
    <property type="term" value="F:structural constituent of chromatin"/>
    <property type="evidence" value="ECO:0007669"/>
    <property type="project" value="InterPro"/>
</dbReference>
<dbReference type="SMART" id="SM00411">
    <property type="entry name" value="BHL"/>
    <property type="match status" value="1"/>
</dbReference>
<evidence type="ECO:0000313" key="10">
    <source>
        <dbReference type="EMBL" id="OGL82136.1"/>
    </source>
</evidence>
<keyword evidence="4" id="KW-0235">DNA replication</keyword>